<dbReference type="PROSITE" id="PS50176">
    <property type="entry name" value="ARM_REPEAT"/>
    <property type="match status" value="2"/>
</dbReference>
<feature type="region of interest" description="Disordered" evidence="7">
    <location>
        <begin position="1"/>
        <end position="54"/>
    </location>
</feature>
<reference evidence="9" key="1">
    <citation type="submission" date="2015-07" db="EMBL/GenBank/DDBJ databases">
        <title>Transcriptome Assembly of Anthurium amnicola.</title>
        <authorList>
            <person name="Suzuki J."/>
        </authorList>
    </citation>
    <scope>NUCLEOTIDE SEQUENCE</scope>
</reference>
<feature type="domain" description="IBB" evidence="8">
    <location>
        <begin position="21"/>
        <end position="89"/>
    </location>
</feature>
<dbReference type="GO" id="GO:0005737">
    <property type="term" value="C:cytoplasm"/>
    <property type="evidence" value="ECO:0007669"/>
    <property type="project" value="InterPro"/>
</dbReference>
<evidence type="ECO:0000259" key="8">
    <source>
        <dbReference type="PROSITE" id="PS51214"/>
    </source>
</evidence>
<dbReference type="InterPro" id="IPR024931">
    <property type="entry name" value="Importin_alpha"/>
</dbReference>
<evidence type="ECO:0000256" key="5">
    <source>
        <dbReference type="PIRNR" id="PIRNR005673"/>
    </source>
</evidence>
<dbReference type="SMART" id="SM00185">
    <property type="entry name" value="ARM"/>
    <property type="match status" value="7"/>
</dbReference>
<dbReference type="Pfam" id="PF13513">
    <property type="entry name" value="HEAT_EZ"/>
    <property type="match status" value="1"/>
</dbReference>
<feature type="repeat" description="ARM" evidence="6">
    <location>
        <begin position="183"/>
        <end position="225"/>
    </location>
</feature>
<dbReference type="PIRSF" id="PIRSF005673">
    <property type="entry name" value="Importin_alpha"/>
    <property type="match status" value="1"/>
</dbReference>
<keyword evidence="4 5" id="KW-0653">Protein transport</keyword>
<gene>
    <name evidence="9" type="primary">Os01g0158000_8</name>
    <name evidence="9" type="ORF">g.6304</name>
</gene>
<proteinExistence type="inferred from homology"/>
<dbReference type="InterPro" id="IPR000225">
    <property type="entry name" value="Armadillo"/>
</dbReference>
<dbReference type="AlphaFoldDB" id="A0A1D1YNB1"/>
<organism evidence="9">
    <name type="scientific">Anthurium amnicola</name>
    <dbReference type="NCBI Taxonomy" id="1678845"/>
    <lineage>
        <taxon>Eukaryota</taxon>
        <taxon>Viridiplantae</taxon>
        <taxon>Streptophyta</taxon>
        <taxon>Embryophyta</taxon>
        <taxon>Tracheophyta</taxon>
        <taxon>Spermatophyta</taxon>
        <taxon>Magnoliopsida</taxon>
        <taxon>Liliopsida</taxon>
        <taxon>Araceae</taxon>
        <taxon>Pothoideae</taxon>
        <taxon>Potheae</taxon>
        <taxon>Anthurium</taxon>
    </lineage>
</organism>
<name>A0A1D1YNB1_9ARAE</name>
<evidence type="ECO:0000256" key="2">
    <source>
        <dbReference type="ARBA" id="ARBA00022448"/>
    </source>
</evidence>
<protein>
    <recommendedName>
        <fullName evidence="5">Importin subunit alpha</fullName>
    </recommendedName>
</protein>
<dbReference type="PROSITE" id="PS51214">
    <property type="entry name" value="IBB"/>
    <property type="match status" value="1"/>
</dbReference>
<dbReference type="Pfam" id="PF00514">
    <property type="entry name" value="Arm"/>
    <property type="match status" value="1"/>
</dbReference>
<evidence type="ECO:0000313" key="9">
    <source>
        <dbReference type="EMBL" id="JAT56116.1"/>
    </source>
</evidence>
<dbReference type="GO" id="GO:0061608">
    <property type="term" value="F:nuclear import signal receptor activity"/>
    <property type="evidence" value="ECO:0007669"/>
    <property type="project" value="InterPro"/>
</dbReference>
<comment type="function">
    <text evidence="5">Binds specifically and directly to substrates containing either a simple or bipartite NLS motif. Promotes docking of import substrates to the nuclear envelope.</text>
</comment>
<dbReference type="Gene3D" id="1.25.10.10">
    <property type="entry name" value="Leucine-rich Repeat Variant"/>
    <property type="match status" value="1"/>
</dbReference>
<evidence type="ECO:0000256" key="7">
    <source>
        <dbReference type="SAM" id="MobiDB-lite"/>
    </source>
</evidence>
<keyword evidence="3" id="KW-0677">Repeat</keyword>
<accession>A0A1D1YNB1</accession>
<dbReference type="PANTHER" id="PTHR23316">
    <property type="entry name" value="IMPORTIN ALPHA"/>
    <property type="match status" value="1"/>
</dbReference>
<dbReference type="InterPro" id="IPR016024">
    <property type="entry name" value="ARM-type_fold"/>
</dbReference>
<evidence type="ECO:0000256" key="4">
    <source>
        <dbReference type="ARBA" id="ARBA00022927"/>
    </source>
</evidence>
<evidence type="ECO:0000256" key="6">
    <source>
        <dbReference type="PROSITE-ProRule" id="PRU00259"/>
    </source>
</evidence>
<keyword evidence="2 5" id="KW-0813">Transport</keyword>
<dbReference type="InterPro" id="IPR002652">
    <property type="entry name" value="Importin-a_IBB"/>
</dbReference>
<sequence length="526" mass="59209">MDTDFTNNNKDKLEIAFTFESSSPPKQPPPPSPTAAHKAKYKRNSLPRNTEEARQRRIELDAQVRKRQREQLISAKRFKHHLEKYNDDDEAEPEFTLSQQDIEKLKSGLSNVSRDTRLSSLQDLSKFLVDPPDTLKQFVIEGNCIEILIKFLSGIDPEEQIQATWCITNIAAGPKEFVNKALAAVPYLISFLERENISLQDQAAWAIGNIAIESPEYRDLLRKNGALIPLINLLDCKDVNLVQTACFALSNLARTPNAGLGEFFAAGIDKHLLHHLKTDESLEVVSEVAWVLTYITSDSDNKYTTQLLEEGLASLLVKHMRPLLGHGPLALSLIRTIGNIASGPDENTNILIQQPDFLSTMIEFIQSDCRPVKKESLWVMSNITAARRPDVLVKVFNTGFIPVLSNIATHSNFDIRKEAAYGLINIASHGVEFMRSLPHQELLPGFLEYIRSQDFDLIRLGLGYIEMLLTQVQNGKQLLESMQGIDALESVTLIEDQSLHNSASRLMDQYFGEEISNEMQQIEETV</sequence>
<dbReference type="InterPro" id="IPR011989">
    <property type="entry name" value="ARM-like"/>
</dbReference>
<dbReference type="GO" id="GO:0006606">
    <property type="term" value="P:protein import into nucleus"/>
    <property type="evidence" value="ECO:0007669"/>
    <property type="project" value="InterPro"/>
</dbReference>
<comment type="similarity">
    <text evidence="1 5">Belongs to the importin alpha family.</text>
</comment>
<dbReference type="SUPFAM" id="SSF48371">
    <property type="entry name" value="ARM repeat"/>
    <property type="match status" value="1"/>
</dbReference>
<feature type="repeat" description="ARM" evidence="6">
    <location>
        <begin position="225"/>
        <end position="253"/>
    </location>
</feature>
<evidence type="ECO:0000256" key="1">
    <source>
        <dbReference type="ARBA" id="ARBA00010394"/>
    </source>
</evidence>
<dbReference type="EMBL" id="GDJX01011820">
    <property type="protein sequence ID" value="JAT56116.1"/>
    <property type="molecule type" value="Transcribed_RNA"/>
</dbReference>
<evidence type="ECO:0000256" key="3">
    <source>
        <dbReference type="ARBA" id="ARBA00022737"/>
    </source>
</evidence>
<comment type="subunit">
    <text evidence="5">Forms a complex with importin subunit beta-1.</text>
</comment>